<evidence type="ECO:0000256" key="1">
    <source>
        <dbReference type="ARBA" id="ARBA00004141"/>
    </source>
</evidence>
<dbReference type="EMBL" id="KN822102">
    <property type="protein sequence ID" value="KIM57343.1"/>
    <property type="molecule type" value="Genomic_DNA"/>
</dbReference>
<dbReference type="AlphaFoldDB" id="A0A0C2Z5S4"/>
<comment type="similarity">
    <text evidence="2 12">Belongs to the ELO family.</text>
</comment>
<keyword evidence="3 12" id="KW-0444">Lipid biosynthesis</keyword>
<evidence type="ECO:0000256" key="8">
    <source>
        <dbReference type="ARBA" id="ARBA00023098"/>
    </source>
</evidence>
<dbReference type="InterPro" id="IPR030457">
    <property type="entry name" value="ELO_CS"/>
</dbReference>
<dbReference type="GO" id="GO:0009922">
    <property type="term" value="F:fatty acid elongase activity"/>
    <property type="evidence" value="ECO:0007669"/>
    <property type="project" value="UniProtKB-EC"/>
</dbReference>
<dbReference type="GO" id="GO:0005789">
    <property type="term" value="C:endoplasmic reticulum membrane"/>
    <property type="evidence" value="ECO:0007669"/>
    <property type="project" value="TreeGrafter"/>
</dbReference>
<feature type="transmembrane region" description="Helical" evidence="12">
    <location>
        <begin position="166"/>
        <end position="188"/>
    </location>
</feature>
<evidence type="ECO:0000256" key="11">
    <source>
        <dbReference type="ARBA" id="ARBA00047375"/>
    </source>
</evidence>
<accession>A0A0C2Z5S4</accession>
<dbReference type="PANTHER" id="PTHR11157">
    <property type="entry name" value="FATTY ACID ACYL TRANSFERASE-RELATED"/>
    <property type="match status" value="1"/>
</dbReference>
<comment type="catalytic activity">
    <reaction evidence="11">
        <text>a very-long-chain acyl-CoA + malonyl-CoA + H(+) = a very-long-chain 3-oxoacyl-CoA + CO2 + CoA</text>
        <dbReference type="Rhea" id="RHEA:32727"/>
        <dbReference type="ChEBI" id="CHEBI:15378"/>
        <dbReference type="ChEBI" id="CHEBI:16526"/>
        <dbReference type="ChEBI" id="CHEBI:57287"/>
        <dbReference type="ChEBI" id="CHEBI:57384"/>
        <dbReference type="ChEBI" id="CHEBI:90725"/>
        <dbReference type="ChEBI" id="CHEBI:90736"/>
        <dbReference type="EC" id="2.3.1.199"/>
    </reaction>
</comment>
<keyword evidence="5 12" id="KW-0812">Transmembrane</keyword>
<sequence length="293" mass="33297">MPYLADHLRFIPTAAVPLSLKSYIRGETPLSTWPAAFSMTVTYLTIVFGTREIMKDRAPFKLVTLFRAHNLLLSVASFVLMLLLGEEVVSNWIKLGSYGVLCADEAYTQKLELYLLINYYFKYYEFVDTIFLALKKKPLTFLHVYHHSATAILMFVELNGRTTVCWVSVVINLGVHVIMCNYAVLSYVCSLKRSPDYYYFATAGGARFWQYLTTLQIIQFIIIFTVSFFAVYNMLVHNFLPMVPHVGDCAGTTTSGLLGVGVVASYLVLCINFFEKTYIKSKGMTTHKTHLHD</sequence>
<keyword evidence="9 12" id="KW-0472">Membrane</keyword>
<evidence type="ECO:0000256" key="9">
    <source>
        <dbReference type="ARBA" id="ARBA00023136"/>
    </source>
</evidence>
<dbReference type="GO" id="GO:0030148">
    <property type="term" value="P:sphingolipid biosynthetic process"/>
    <property type="evidence" value="ECO:0007669"/>
    <property type="project" value="TreeGrafter"/>
</dbReference>
<feature type="transmembrane region" description="Helical" evidence="12">
    <location>
        <begin position="71"/>
        <end position="93"/>
    </location>
</feature>
<evidence type="ECO:0000256" key="12">
    <source>
        <dbReference type="RuleBase" id="RU361115"/>
    </source>
</evidence>
<reference evidence="14" key="2">
    <citation type="submission" date="2015-01" db="EMBL/GenBank/DDBJ databases">
        <title>Evolutionary Origins and Diversification of the Mycorrhizal Mutualists.</title>
        <authorList>
            <consortium name="DOE Joint Genome Institute"/>
            <consortium name="Mycorrhizal Genomics Consortium"/>
            <person name="Kohler A."/>
            <person name="Kuo A."/>
            <person name="Nagy L.G."/>
            <person name="Floudas D."/>
            <person name="Copeland A."/>
            <person name="Barry K.W."/>
            <person name="Cichocki N."/>
            <person name="Veneault-Fourrey C."/>
            <person name="LaButti K."/>
            <person name="Lindquist E.A."/>
            <person name="Lipzen A."/>
            <person name="Lundell T."/>
            <person name="Morin E."/>
            <person name="Murat C."/>
            <person name="Riley R."/>
            <person name="Ohm R."/>
            <person name="Sun H."/>
            <person name="Tunlid A."/>
            <person name="Henrissat B."/>
            <person name="Grigoriev I.V."/>
            <person name="Hibbett D.S."/>
            <person name="Martin F."/>
        </authorList>
    </citation>
    <scope>NUCLEOTIDE SEQUENCE [LARGE SCALE GENOMIC DNA]</scope>
    <source>
        <strain evidence="14">Foug A</strain>
    </source>
</reference>
<keyword evidence="4 12" id="KW-0808">Transferase</keyword>
<evidence type="ECO:0000256" key="3">
    <source>
        <dbReference type="ARBA" id="ARBA00022516"/>
    </source>
</evidence>
<feature type="transmembrane region" description="Helical" evidence="12">
    <location>
        <begin position="30"/>
        <end position="50"/>
    </location>
</feature>
<evidence type="ECO:0000313" key="14">
    <source>
        <dbReference type="Proteomes" id="UP000053989"/>
    </source>
</evidence>
<feature type="transmembrane region" description="Helical" evidence="12">
    <location>
        <begin position="208"/>
        <end position="235"/>
    </location>
</feature>
<protein>
    <recommendedName>
        <fullName evidence="12">Elongation of fatty acids protein</fullName>
        <ecNumber evidence="12">2.3.1.-</ecNumber>
    </recommendedName>
</protein>
<keyword evidence="7 12" id="KW-1133">Transmembrane helix</keyword>
<evidence type="ECO:0000256" key="2">
    <source>
        <dbReference type="ARBA" id="ARBA00007263"/>
    </source>
</evidence>
<evidence type="ECO:0000256" key="6">
    <source>
        <dbReference type="ARBA" id="ARBA00022832"/>
    </source>
</evidence>
<dbReference type="PANTHER" id="PTHR11157:SF134">
    <property type="entry name" value="ELONGATION OF FATTY ACIDS PROTEIN 1-RELATED"/>
    <property type="match status" value="1"/>
</dbReference>
<dbReference type="OrthoDB" id="434092at2759"/>
<dbReference type="GO" id="GO:0034625">
    <property type="term" value="P:fatty acid elongation, monounsaturated fatty acid"/>
    <property type="evidence" value="ECO:0007669"/>
    <property type="project" value="TreeGrafter"/>
</dbReference>
<dbReference type="GO" id="GO:0019367">
    <property type="term" value="P:fatty acid elongation, saturated fatty acid"/>
    <property type="evidence" value="ECO:0007669"/>
    <property type="project" value="TreeGrafter"/>
</dbReference>
<keyword evidence="8 12" id="KW-0443">Lipid metabolism</keyword>
<dbReference type="EC" id="2.3.1.-" evidence="12"/>
<dbReference type="PROSITE" id="PS01188">
    <property type="entry name" value="ELO"/>
    <property type="match status" value="1"/>
</dbReference>
<feature type="transmembrane region" description="Helical" evidence="12">
    <location>
        <begin position="255"/>
        <end position="274"/>
    </location>
</feature>
<keyword evidence="14" id="KW-1185">Reference proteome</keyword>
<proteinExistence type="inferred from homology"/>
<dbReference type="Proteomes" id="UP000053989">
    <property type="component" value="Unassembled WGS sequence"/>
</dbReference>
<name>A0A0C2Z5S4_9AGAM</name>
<dbReference type="STRING" id="1036808.A0A0C2Z5S4"/>
<keyword evidence="6 12" id="KW-0276">Fatty acid metabolism</keyword>
<comment type="subcellular location">
    <subcellularLocation>
        <location evidence="1">Membrane</location>
        <topology evidence="1">Multi-pass membrane protein</topology>
    </subcellularLocation>
</comment>
<comment type="catalytic activity">
    <reaction evidence="12">
        <text>an acyl-CoA + malonyl-CoA + H(+) = a 3-oxoacyl-CoA + CO2 + CoA</text>
        <dbReference type="Rhea" id="RHEA:50252"/>
        <dbReference type="ChEBI" id="CHEBI:15378"/>
        <dbReference type="ChEBI" id="CHEBI:16526"/>
        <dbReference type="ChEBI" id="CHEBI:57287"/>
        <dbReference type="ChEBI" id="CHEBI:57384"/>
        <dbReference type="ChEBI" id="CHEBI:58342"/>
        <dbReference type="ChEBI" id="CHEBI:90726"/>
    </reaction>
    <physiologicalReaction direction="left-to-right" evidence="12">
        <dbReference type="Rhea" id="RHEA:50253"/>
    </physiologicalReaction>
</comment>
<dbReference type="HOGENOM" id="CLU_048483_6_1_1"/>
<dbReference type="GO" id="GO:0034626">
    <property type="term" value="P:fatty acid elongation, polyunsaturated fatty acid"/>
    <property type="evidence" value="ECO:0007669"/>
    <property type="project" value="TreeGrafter"/>
</dbReference>
<evidence type="ECO:0000313" key="13">
    <source>
        <dbReference type="EMBL" id="KIM57343.1"/>
    </source>
</evidence>
<dbReference type="InParanoid" id="A0A0C2Z5S4"/>
<evidence type="ECO:0000256" key="7">
    <source>
        <dbReference type="ARBA" id="ARBA00022989"/>
    </source>
</evidence>
<evidence type="ECO:0000256" key="4">
    <source>
        <dbReference type="ARBA" id="ARBA00022679"/>
    </source>
</evidence>
<gene>
    <name evidence="13" type="ORF">SCLCIDRAFT_28943</name>
</gene>
<dbReference type="InterPro" id="IPR002076">
    <property type="entry name" value="ELO_fam"/>
</dbReference>
<evidence type="ECO:0000256" key="5">
    <source>
        <dbReference type="ARBA" id="ARBA00022692"/>
    </source>
</evidence>
<keyword evidence="10 12" id="KW-0275">Fatty acid biosynthesis</keyword>
<evidence type="ECO:0000256" key="10">
    <source>
        <dbReference type="ARBA" id="ARBA00023160"/>
    </source>
</evidence>
<reference evidence="13 14" key="1">
    <citation type="submission" date="2014-04" db="EMBL/GenBank/DDBJ databases">
        <authorList>
            <consortium name="DOE Joint Genome Institute"/>
            <person name="Kuo A."/>
            <person name="Kohler A."/>
            <person name="Nagy L.G."/>
            <person name="Floudas D."/>
            <person name="Copeland A."/>
            <person name="Barry K.W."/>
            <person name="Cichocki N."/>
            <person name="Veneault-Fourrey C."/>
            <person name="LaButti K."/>
            <person name="Lindquist E.A."/>
            <person name="Lipzen A."/>
            <person name="Lundell T."/>
            <person name="Morin E."/>
            <person name="Murat C."/>
            <person name="Sun H."/>
            <person name="Tunlid A."/>
            <person name="Henrissat B."/>
            <person name="Grigoriev I.V."/>
            <person name="Hibbett D.S."/>
            <person name="Martin F."/>
            <person name="Nordberg H.P."/>
            <person name="Cantor M.N."/>
            <person name="Hua S.X."/>
        </authorList>
    </citation>
    <scope>NUCLEOTIDE SEQUENCE [LARGE SCALE GENOMIC DNA]</scope>
    <source>
        <strain evidence="13 14">Foug A</strain>
    </source>
</reference>
<organism evidence="13 14">
    <name type="scientific">Scleroderma citrinum Foug A</name>
    <dbReference type="NCBI Taxonomy" id="1036808"/>
    <lineage>
        <taxon>Eukaryota</taxon>
        <taxon>Fungi</taxon>
        <taxon>Dikarya</taxon>
        <taxon>Basidiomycota</taxon>
        <taxon>Agaricomycotina</taxon>
        <taxon>Agaricomycetes</taxon>
        <taxon>Agaricomycetidae</taxon>
        <taxon>Boletales</taxon>
        <taxon>Sclerodermatineae</taxon>
        <taxon>Sclerodermataceae</taxon>
        <taxon>Scleroderma</taxon>
    </lineage>
</organism>
<dbReference type="GO" id="GO:0042761">
    <property type="term" value="P:very long-chain fatty acid biosynthetic process"/>
    <property type="evidence" value="ECO:0007669"/>
    <property type="project" value="TreeGrafter"/>
</dbReference>
<dbReference type="Pfam" id="PF01151">
    <property type="entry name" value="ELO"/>
    <property type="match status" value="1"/>
</dbReference>